<feature type="region of interest" description="Disordered" evidence="10">
    <location>
        <begin position="245"/>
        <end position="268"/>
    </location>
</feature>
<evidence type="ECO:0000256" key="2">
    <source>
        <dbReference type="ARBA" id="ARBA00022723"/>
    </source>
</evidence>
<evidence type="ECO:0000256" key="8">
    <source>
        <dbReference type="ARBA" id="ARBA00023242"/>
    </source>
</evidence>
<dbReference type="PROSITE" id="PS00028">
    <property type="entry name" value="ZINC_FINGER_C2H2_1"/>
    <property type="match status" value="2"/>
</dbReference>
<proteinExistence type="predicted"/>
<keyword evidence="5" id="KW-0862">Zinc</keyword>
<evidence type="ECO:0000256" key="3">
    <source>
        <dbReference type="ARBA" id="ARBA00022737"/>
    </source>
</evidence>
<keyword evidence="8" id="KW-0539">Nucleus</keyword>
<name>A0A0X3PSX6_SCHSO</name>
<evidence type="ECO:0000259" key="11">
    <source>
        <dbReference type="PROSITE" id="PS50157"/>
    </source>
</evidence>
<evidence type="ECO:0000256" key="4">
    <source>
        <dbReference type="ARBA" id="ARBA00022771"/>
    </source>
</evidence>
<dbReference type="AlphaFoldDB" id="A0A0X3PSX6"/>
<dbReference type="FunFam" id="3.30.160.60:FF:000125">
    <property type="entry name" value="Putative zinc finger protein 143"/>
    <property type="match status" value="1"/>
</dbReference>
<feature type="compositionally biased region" description="Low complexity" evidence="10">
    <location>
        <begin position="336"/>
        <end position="345"/>
    </location>
</feature>
<accession>A0A0X3PSX6</accession>
<dbReference type="EMBL" id="GEEE01008160">
    <property type="protein sequence ID" value="JAP55065.1"/>
    <property type="molecule type" value="Transcribed_RNA"/>
</dbReference>
<evidence type="ECO:0000256" key="9">
    <source>
        <dbReference type="PROSITE-ProRule" id="PRU00042"/>
    </source>
</evidence>
<dbReference type="GO" id="GO:0008270">
    <property type="term" value="F:zinc ion binding"/>
    <property type="evidence" value="ECO:0007669"/>
    <property type="project" value="UniProtKB-KW"/>
</dbReference>
<keyword evidence="3" id="KW-0677">Repeat</keyword>
<feature type="domain" description="C2H2-type" evidence="11">
    <location>
        <begin position="146"/>
        <end position="175"/>
    </location>
</feature>
<keyword evidence="2" id="KW-0479">Metal-binding</keyword>
<dbReference type="Pfam" id="PF00096">
    <property type="entry name" value="zf-C2H2"/>
    <property type="match status" value="1"/>
</dbReference>
<keyword evidence="6" id="KW-0805">Transcription regulation</keyword>
<feature type="domain" description="C2H2-type" evidence="11">
    <location>
        <begin position="58"/>
        <end position="87"/>
    </location>
</feature>
<feature type="region of interest" description="Disordered" evidence="10">
    <location>
        <begin position="325"/>
        <end position="345"/>
    </location>
</feature>
<dbReference type="InterPro" id="IPR013087">
    <property type="entry name" value="Znf_C2H2_type"/>
</dbReference>
<dbReference type="PANTHER" id="PTHR46179:SF13">
    <property type="entry name" value="C2H2-TYPE DOMAIN-CONTAINING PROTEIN"/>
    <property type="match status" value="1"/>
</dbReference>
<dbReference type="Gene3D" id="3.30.160.60">
    <property type="entry name" value="Classic Zinc Finger"/>
    <property type="match status" value="3"/>
</dbReference>
<dbReference type="InterPro" id="IPR051061">
    <property type="entry name" value="Zinc_finger_trans_reg"/>
</dbReference>
<evidence type="ECO:0000313" key="12">
    <source>
        <dbReference type="EMBL" id="JAP55065.1"/>
    </source>
</evidence>
<gene>
    <name evidence="12" type="ORF">TR153307</name>
</gene>
<evidence type="ECO:0000256" key="7">
    <source>
        <dbReference type="ARBA" id="ARBA00023163"/>
    </source>
</evidence>
<keyword evidence="7" id="KW-0804">Transcription</keyword>
<dbReference type="InterPro" id="IPR036236">
    <property type="entry name" value="Znf_C2H2_sf"/>
</dbReference>
<dbReference type="PROSITE" id="PS50157">
    <property type="entry name" value="ZINC_FINGER_C2H2_2"/>
    <property type="match status" value="3"/>
</dbReference>
<comment type="subcellular location">
    <subcellularLocation>
        <location evidence="1">Nucleus</location>
    </subcellularLocation>
</comment>
<dbReference type="SUPFAM" id="SSF57667">
    <property type="entry name" value="beta-beta-alpha zinc fingers"/>
    <property type="match status" value="2"/>
</dbReference>
<feature type="non-terminal residue" evidence="12">
    <location>
        <position position="1"/>
    </location>
</feature>
<protein>
    <recommendedName>
        <fullName evidence="11">C2H2-type domain-containing protein</fullName>
    </recommendedName>
</protein>
<dbReference type="PANTHER" id="PTHR46179">
    <property type="entry name" value="ZINC FINGER PROTEIN"/>
    <property type="match status" value="1"/>
</dbReference>
<evidence type="ECO:0000256" key="5">
    <source>
        <dbReference type="ARBA" id="ARBA00022833"/>
    </source>
</evidence>
<sequence>EQLDVSFAEPTALDAHVEACVKQLPTASDLQCSHCDRLFASQTQIDRHLQYVTIYRQFECPFEGCDRTFATKSHLSAHIAVHNGSRPFACEFAGCTYRSRTASQLAQHKATHGLGYVYTCDFCEYQATTSSNLRRHSRLHLNTRPYLCPHCPHTFVELSALRRHVLDSAHHPGLPLYVCPWCCSAAEIIGFNSSALAWRHVQQQHAEELARPETMQRLGRKPGEVLIEHDVSLIFGLYHPNQDAKFPPSASVRQPSGSGPLRRPRGRQRFLQGTTRLSSSSALPPELCSAEHESLERLRSPLSVARAFSGRDYATASRRVEIQMHRSPTHTPPENSSLPSIPVSSPSATSSLPAFHFAQTNGLVALPGGVIWSATAFEAELSAAARSTSTHVLT</sequence>
<evidence type="ECO:0000256" key="10">
    <source>
        <dbReference type="SAM" id="MobiDB-lite"/>
    </source>
</evidence>
<dbReference type="SMART" id="SM00355">
    <property type="entry name" value="ZnF_C2H2"/>
    <property type="match status" value="6"/>
</dbReference>
<evidence type="ECO:0000256" key="1">
    <source>
        <dbReference type="ARBA" id="ARBA00004123"/>
    </source>
</evidence>
<dbReference type="GO" id="GO:0006357">
    <property type="term" value="P:regulation of transcription by RNA polymerase II"/>
    <property type="evidence" value="ECO:0007669"/>
    <property type="project" value="TreeGrafter"/>
</dbReference>
<dbReference type="GO" id="GO:0005634">
    <property type="term" value="C:nucleus"/>
    <property type="evidence" value="ECO:0007669"/>
    <property type="project" value="UniProtKB-SubCell"/>
</dbReference>
<feature type="domain" description="C2H2-type" evidence="11">
    <location>
        <begin position="118"/>
        <end position="145"/>
    </location>
</feature>
<evidence type="ECO:0000256" key="6">
    <source>
        <dbReference type="ARBA" id="ARBA00023015"/>
    </source>
</evidence>
<organism evidence="12">
    <name type="scientific">Schistocephalus solidus</name>
    <name type="common">Tapeworm</name>
    <dbReference type="NCBI Taxonomy" id="70667"/>
    <lineage>
        <taxon>Eukaryota</taxon>
        <taxon>Metazoa</taxon>
        <taxon>Spiralia</taxon>
        <taxon>Lophotrochozoa</taxon>
        <taxon>Platyhelminthes</taxon>
        <taxon>Cestoda</taxon>
        <taxon>Eucestoda</taxon>
        <taxon>Diphyllobothriidea</taxon>
        <taxon>Diphyllobothriidae</taxon>
        <taxon>Schistocephalus</taxon>
    </lineage>
</organism>
<reference evidence="12" key="1">
    <citation type="submission" date="2016-01" db="EMBL/GenBank/DDBJ databases">
        <title>Reference transcriptome for the parasite Schistocephalus solidus: insights into the molecular evolution of parasitism.</title>
        <authorList>
            <person name="Hebert F.O."/>
            <person name="Grambauer S."/>
            <person name="Barber I."/>
            <person name="Landry C.R."/>
            <person name="Aubin-Horth N."/>
        </authorList>
    </citation>
    <scope>NUCLEOTIDE SEQUENCE</scope>
</reference>
<keyword evidence="4 9" id="KW-0863">Zinc-finger</keyword>